<dbReference type="RefSeq" id="WP_055053862.1">
    <property type="nucleotide sequence ID" value="NZ_CYZA01000016.1"/>
</dbReference>
<gene>
    <name evidence="3" type="primary">traC</name>
    <name evidence="3" type="ORF">ERS852395_02625</name>
</gene>
<dbReference type="Proteomes" id="UP000095447">
    <property type="component" value="Unassembled WGS sequence"/>
</dbReference>
<feature type="domain" description="N-terminal" evidence="1">
    <location>
        <begin position="7"/>
        <end position="115"/>
    </location>
</feature>
<sequence length="288" mass="32894">MAAAKANVYEMVTARIIAEFEKGNIPWEKPWTGVRSGAYNRISKKAYSIINQMLLQHTGEYATFKQWTDLGGHIRKGEKSEFVVFWKILEKEETNEDTGEKEVKKIPMLRYYNVFHISQVDGVEPLTLPFAEVEPIEAADKIIVEYIEREHIDFEELPSNKAFYSPSCDRVVVPMKQQYKHINEYYSATFHELTHSTGHKNRLDRLHTGADAAFGSETYSKEELVAEIGSASLMNLLGIETVRTFRNSAAYIQSWLKVLKSDNKFIVSASSKAEKAVNYIIGEEHRSG</sequence>
<dbReference type="Pfam" id="PF08401">
    <property type="entry name" value="ArdcN"/>
    <property type="match status" value="1"/>
</dbReference>
<evidence type="ECO:0000259" key="2">
    <source>
        <dbReference type="Pfam" id="PF18818"/>
    </source>
</evidence>
<dbReference type="InterPro" id="IPR017113">
    <property type="entry name" value="Antirestriction_ArdC"/>
</dbReference>
<evidence type="ECO:0000313" key="3">
    <source>
        <dbReference type="EMBL" id="CUO30428.1"/>
    </source>
</evidence>
<name>A0A174E1R5_9FIRM</name>
<dbReference type="GO" id="GO:0016779">
    <property type="term" value="F:nucleotidyltransferase activity"/>
    <property type="evidence" value="ECO:0007669"/>
    <property type="project" value="UniProtKB-KW"/>
</dbReference>
<feature type="domain" description="Polyvalent protein metallopeptidase" evidence="2">
    <location>
        <begin position="148"/>
        <end position="271"/>
    </location>
</feature>
<accession>A0A174E1R5</accession>
<evidence type="ECO:0000313" key="4">
    <source>
        <dbReference type="Proteomes" id="UP000095447"/>
    </source>
</evidence>
<dbReference type="EMBL" id="CYZA01000016">
    <property type="protein sequence ID" value="CUO30428.1"/>
    <property type="molecule type" value="Genomic_DNA"/>
</dbReference>
<dbReference type="PIRSF" id="PIRSF037112">
    <property type="entry name" value="Antirestriction_ArdC"/>
    <property type="match status" value="1"/>
</dbReference>
<dbReference type="Pfam" id="PF18818">
    <property type="entry name" value="MPTase-PolyVal"/>
    <property type="match status" value="1"/>
</dbReference>
<dbReference type="EC" id="2.7.7.-" evidence="3"/>
<dbReference type="InterPro" id="IPR041459">
    <property type="entry name" value="MPTase-PolyVal"/>
</dbReference>
<protein>
    <submittedName>
        <fullName evidence="3">DNA primase TraC</fullName>
        <ecNumber evidence="3">2.7.7.-</ecNumber>
    </submittedName>
</protein>
<proteinExistence type="predicted"/>
<organism evidence="3 4">
    <name type="scientific">Blautia obeum</name>
    <dbReference type="NCBI Taxonomy" id="40520"/>
    <lineage>
        <taxon>Bacteria</taxon>
        <taxon>Bacillati</taxon>
        <taxon>Bacillota</taxon>
        <taxon>Clostridia</taxon>
        <taxon>Lachnospirales</taxon>
        <taxon>Lachnospiraceae</taxon>
        <taxon>Blautia</taxon>
    </lineage>
</organism>
<dbReference type="AlphaFoldDB" id="A0A174E1R5"/>
<dbReference type="GO" id="GO:0003697">
    <property type="term" value="F:single-stranded DNA binding"/>
    <property type="evidence" value="ECO:0007669"/>
    <property type="project" value="InterPro"/>
</dbReference>
<reference evidence="3 4" key="1">
    <citation type="submission" date="2015-09" db="EMBL/GenBank/DDBJ databases">
        <authorList>
            <consortium name="Pathogen Informatics"/>
        </authorList>
    </citation>
    <scope>NUCLEOTIDE SEQUENCE [LARGE SCALE GENOMIC DNA]</scope>
    <source>
        <strain evidence="3 4">2789STDY5608838</strain>
    </source>
</reference>
<keyword evidence="3" id="KW-0808">Transferase</keyword>
<evidence type="ECO:0000259" key="1">
    <source>
        <dbReference type="Pfam" id="PF08401"/>
    </source>
</evidence>
<keyword evidence="3" id="KW-0548">Nucleotidyltransferase</keyword>
<dbReference type="InterPro" id="IPR013610">
    <property type="entry name" value="ArdC_N"/>
</dbReference>